<evidence type="ECO:0000313" key="2">
    <source>
        <dbReference type="EMBL" id="KAK7094719.1"/>
    </source>
</evidence>
<accession>A0AAN9AYB9</accession>
<comment type="caution">
    <text evidence="2">The sequence shown here is derived from an EMBL/GenBank/DDBJ whole genome shotgun (WGS) entry which is preliminary data.</text>
</comment>
<dbReference type="InterPro" id="IPR052654">
    <property type="entry name" value="CS_Sulfotransferase"/>
</dbReference>
<dbReference type="Gene3D" id="3.40.50.300">
    <property type="entry name" value="P-loop containing nucleotide triphosphate hydrolases"/>
    <property type="match status" value="1"/>
</dbReference>
<organism evidence="2 3">
    <name type="scientific">Littorina saxatilis</name>
    <dbReference type="NCBI Taxonomy" id="31220"/>
    <lineage>
        <taxon>Eukaryota</taxon>
        <taxon>Metazoa</taxon>
        <taxon>Spiralia</taxon>
        <taxon>Lophotrochozoa</taxon>
        <taxon>Mollusca</taxon>
        <taxon>Gastropoda</taxon>
        <taxon>Caenogastropoda</taxon>
        <taxon>Littorinimorpha</taxon>
        <taxon>Littorinoidea</taxon>
        <taxon>Littorinidae</taxon>
        <taxon>Littorina</taxon>
    </lineage>
</organism>
<gene>
    <name evidence="2" type="ORF">V1264_006230</name>
</gene>
<evidence type="ECO:0000313" key="3">
    <source>
        <dbReference type="Proteomes" id="UP001374579"/>
    </source>
</evidence>
<dbReference type="InterPro" id="IPR027417">
    <property type="entry name" value="P-loop_NTPase"/>
</dbReference>
<protein>
    <submittedName>
        <fullName evidence="2">Uncharacterized protein</fullName>
    </submittedName>
</protein>
<dbReference type="PANTHER" id="PTHR15723">
    <property type="entry name" value="CARBOHYDRATE SULFOTRANSFERASE 15"/>
    <property type="match status" value="1"/>
</dbReference>
<keyword evidence="3" id="KW-1185">Reference proteome</keyword>
<dbReference type="GO" id="GO:0050659">
    <property type="term" value="F:N-acetylgalactosamine 4-sulfate 6-O-sulfotransferase activity"/>
    <property type="evidence" value="ECO:0007669"/>
    <property type="project" value="TreeGrafter"/>
</dbReference>
<sequence>MAAGTAVTCLKRMRLPLLAACIAMGCILMLNAFVFDTTARSTREESAQAELEQQAQEDKKEEKTLLFDQSLWDNIQEGDDWDAIFDSAAWSSLLNEGFVGANVKDEPPLPRFKKPTSGGAAVVPKDGAMKAKASAEKPPEKVMLSLGLGGSPSDVVSGKSKKKLKKAKKGGGGPPEVLQKFVPPTEETKVYEWFDTSYKQSKAFGKAKEFVEDEPLFGSCSKSLVAVRPWGETFLTLGPFRYLGRSKNPCWYPDNGGKFTCIPYFFLAGAAGPGTDDVMSKILIHPHVIGKKEQQHWWDLGRHAGVPWETYCQAYQEQTDQILLDINDHKSSDKVYGDSTATYFASPTGWERLSGNENCDEPRIILASHLRRLRVKGLVITVLPHPTRR</sequence>
<dbReference type="Proteomes" id="UP001374579">
    <property type="component" value="Unassembled WGS sequence"/>
</dbReference>
<evidence type="ECO:0000256" key="1">
    <source>
        <dbReference type="SAM" id="MobiDB-lite"/>
    </source>
</evidence>
<dbReference type="PANTHER" id="PTHR15723:SF0">
    <property type="entry name" value="CARBOHYDRATE SULFOTRANSFERASE 15"/>
    <property type="match status" value="1"/>
</dbReference>
<name>A0AAN9AYB9_9CAEN</name>
<proteinExistence type="predicted"/>
<feature type="region of interest" description="Disordered" evidence="1">
    <location>
        <begin position="145"/>
        <end position="178"/>
    </location>
</feature>
<dbReference type="AlphaFoldDB" id="A0AAN9AYB9"/>
<dbReference type="GO" id="GO:0019319">
    <property type="term" value="P:hexose biosynthetic process"/>
    <property type="evidence" value="ECO:0007669"/>
    <property type="project" value="TreeGrafter"/>
</dbReference>
<feature type="compositionally biased region" description="Basic residues" evidence="1">
    <location>
        <begin position="159"/>
        <end position="169"/>
    </location>
</feature>
<dbReference type="EMBL" id="JBAMIC010000018">
    <property type="protein sequence ID" value="KAK7094719.1"/>
    <property type="molecule type" value="Genomic_DNA"/>
</dbReference>
<reference evidence="2 3" key="1">
    <citation type="submission" date="2024-02" db="EMBL/GenBank/DDBJ databases">
        <title>Chromosome-scale genome assembly of the rough periwinkle Littorina saxatilis.</title>
        <authorList>
            <person name="De Jode A."/>
            <person name="Faria R."/>
            <person name="Formenti G."/>
            <person name="Sims Y."/>
            <person name="Smith T.P."/>
            <person name="Tracey A."/>
            <person name="Wood J.M.D."/>
            <person name="Zagrodzka Z.B."/>
            <person name="Johannesson K."/>
            <person name="Butlin R.K."/>
            <person name="Leder E.H."/>
        </authorList>
    </citation>
    <scope>NUCLEOTIDE SEQUENCE [LARGE SCALE GENOMIC DNA]</scope>
    <source>
        <strain evidence="2">Snail1</strain>
        <tissue evidence="2">Muscle</tissue>
    </source>
</reference>